<name>A0A183JTX6_9TREM</name>
<dbReference type="STRING" id="6186.A0A183JTX6"/>
<gene>
    <name evidence="2" type="ORF">SCUD_LOCUS6166</name>
</gene>
<feature type="compositionally biased region" description="Polar residues" evidence="1">
    <location>
        <begin position="61"/>
        <end position="85"/>
    </location>
</feature>
<accession>A0A183JTX6</accession>
<dbReference type="WBParaSite" id="SCUD_0000616601-mRNA-1">
    <property type="protein sequence ID" value="SCUD_0000616601-mRNA-1"/>
    <property type="gene ID" value="SCUD_0000616601"/>
</dbReference>
<sequence>MHDINFKSNIAHVLLHNSFDNSIHCIYIYTYSHSPAIPISRSAISSTSVTTGYNSSGMTSTTTLPASTGHQISGASATGKNTRSCTKLGAFKRSNRTPGTNLNESDRGGSMDNEVKLLILFP</sequence>
<feature type="region of interest" description="Disordered" evidence="1">
    <location>
        <begin position="61"/>
        <end position="109"/>
    </location>
</feature>
<evidence type="ECO:0000256" key="1">
    <source>
        <dbReference type="SAM" id="MobiDB-lite"/>
    </source>
</evidence>
<keyword evidence="3" id="KW-1185">Reference proteome</keyword>
<dbReference type="AlphaFoldDB" id="A0A183JTX6"/>
<evidence type="ECO:0000313" key="4">
    <source>
        <dbReference type="WBParaSite" id="SCUD_0000616601-mRNA-1"/>
    </source>
</evidence>
<evidence type="ECO:0000313" key="3">
    <source>
        <dbReference type="Proteomes" id="UP000279833"/>
    </source>
</evidence>
<organism evidence="4">
    <name type="scientific">Schistosoma curassoni</name>
    <dbReference type="NCBI Taxonomy" id="6186"/>
    <lineage>
        <taxon>Eukaryota</taxon>
        <taxon>Metazoa</taxon>
        <taxon>Spiralia</taxon>
        <taxon>Lophotrochozoa</taxon>
        <taxon>Platyhelminthes</taxon>
        <taxon>Trematoda</taxon>
        <taxon>Digenea</taxon>
        <taxon>Strigeidida</taxon>
        <taxon>Schistosomatoidea</taxon>
        <taxon>Schistosomatidae</taxon>
        <taxon>Schistosoma</taxon>
    </lineage>
</organism>
<reference evidence="2 3" key="2">
    <citation type="submission" date="2018-11" db="EMBL/GenBank/DDBJ databases">
        <authorList>
            <consortium name="Pathogen Informatics"/>
        </authorList>
    </citation>
    <scope>NUCLEOTIDE SEQUENCE [LARGE SCALE GENOMIC DNA]</scope>
    <source>
        <strain evidence="2">Dakar</strain>
        <strain evidence="3">Dakar, Senegal</strain>
    </source>
</reference>
<dbReference type="Proteomes" id="UP000279833">
    <property type="component" value="Unassembled WGS sequence"/>
</dbReference>
<protein>
    <submittedName>
        <fullName evidence="2 4">Uncharacterized protein</fullName>
    </submittedName>
</protein>
<dbReference type="EMBL" id="UZAK01012395">
    <property type="protein sequence ID" value="VDP01395.1"/>
    <property type="molecule type" value="Genomic_DNA"/>
</dbReference>
<proteinExistence type="predicted"/>
<evidence type="ECO:0000313" key="2">
    <source>
        <dbReference type="EMBL" id="VDP01395.1"/>
    </source>
</evidence>
<reference evidence="4" key="1">
    <citation type="submission" date="2016-06" db="UniProtKB">
        <authorList>
            <consortium name="WormBaseParasite"/>
        </authorList>
    </citation>
    <scope>IDENTIFICATION</scope>
</reference>